<evidence type="ECO:0000256" key="4">
    <source>
        <dbReference type="ARBA" id="ARBA00022839"/>
    </source>
</evidence>
<accession>A0A6G9ATU1</accession>
<dbReference type="KEGG" id="spib:G8759_26300"/>
<reference evidence="7 8" key="1">
    <citation type="submission" date="2020-03" db="EMBL/GenBank/DDBJ databases">
        <authorList>
            <person name="Kim M.K."/>
        </authorList>
    </citation>
    <scope>NUCLEOTIDE SEQUENCE [LARGE SCALE GENOMIC DNA]</scope>
    <source>
        <strain evidence="7 8">BT328</strain>
    </source>
</reference>
<dbReference type="PANTHER" id="PTHR30008">
    <property type="entry name" value="EXODEOXYRIBONUCLEASE 7 LARGE SUBUNIT"/>
    <property type="match status" value="1"/>
</dbReference>
<feature type="domain" description="OB-fold nucleic acid binding" evidence="6">
    <location>
        <begin position="6"/>
        <end position="116"/>
    </location>
</feature>
<keyword evidence="3" id="KW-0378">Hydrolase</keyword>
<keyword evidence="8" id="KW-1185">Reference proteome</keyword>
<dbReference type="InterPro" id="IPR025824">
    <property type="entry name" value="OB-fold_nuc-bd_dom"/>
</dbReference>
<proteinExistence type="predicted"/>
<feature type="domain" description="Exonuclease VII large subunit C-terminal" evidence="5">
    <location>
        <begin position="153"/>
        <end position="331"/>
    </location>
</feature>
<evidence type="ECO:0000313" key="7">
    <source>
        <dbReference type="EMBL" id="QIP15891.1"/>
    </source>
</evidence>
<organism evidence="7 8">
    <name type="scientific">Spirosoma aureum</name>
    <dbReference type="NCBI Taxonomy" id="2692134"/>
    <lineage>
        <taxon>Bacteria</taxon>
        <taxon>Pseudomonadati</taxon>
        <taxon>Bacteroidota</taxon>
        <taxon>Cytophagia</taxon>
        <taxon>Cytophagales</taxon>
        <taxon>Cytophagaceae</taxon>
        <taxon>Spirosoma</taxon>
    </lineage>
</organism>
<dbReference type="Pfam" id="PF13742">
    <property type="entry name" value="tRNA_anti_2"/>
    <property type="match status" value="1"/>
</dbReference>
<evidence type="ECO:0000256" key="3">
    <source>
        <dbReference type="ARBA" id="ARBA00022801"/>
    </source>
</evidence>
<dbReference type="EMBL" id="CP050063">
    <property type="protein sequence ID" value="QIP15891.1"/>
    <property type="molecule type" value="Genomic_DNA"/>
</dbReference>
<dbReference type="GO" id="GO:0003676">
    <property type="term" value="F:nucleic acid binding"/>
    <property type="evidence" value="ECO:0007669"/>
    <property type="project" value="InterPro"/>
</dbReference>
<dbReference type="GO" id="GO:0006308">
    <property type="term" value="P:DNA catabolic process"/>
    <property type="evidence" value="ECO:0007669"/>
    <property type="project" value="InterPro"/>
</dbReference>
<dbReference type="Proteomes" id="UP000501802">
    <property type="component" value="Chromosome"/>
</dbReference>
<keyword evidence="2" id="KW-0540">Nuclease</keyword>
<name>A0A6G9ATU1_9BACT</name>
<dbReference type="InterPro" id="IPR003753">
    <property type="entry name" value="Exonuc_VII_L"/>
</dbReference>
<keyword evidence="4" id="KW-0269">Exonuclease</keyword>
<dbReference type="PANTHER" id="PTHR30008:SF0">
    <property type="entry name" value="EXODEOXYRIBONUCLEASE 7 LARGE SUBUNIT"/>
    <property type="match status" value="1"/>
</dbReference>
<dbReference type="GO" id="GO:0009318">
    <property type="term" value="C:exodeoxyribonuclease VII complex"/>
    <property type="evidence" value="ECO:0007669"/>
    <property type="project" value="InterPro"/>
</dbReference>
<evidence type="ECO:0000313" key="8">
    <source>
        <dbReference type="Proteomes" id="UP000501802"/>
    </source>
</evidence>
<evidence type="ECO:0000259" key="5">
    <source>
        <dbReference type="Pfam" id="PF02601"/>
    </source>
</evidence>
<evidence type="ECO:0000256" key="1">
    <source>
        <dbReference type="ARBA" id="ARBA00022490"/>
    </source>
</evidence>
<evidence type="ECO:0000259" key="6">
    <source>
        <dbReference type="Pfam" id="PF13742"/>
    </source>
</evidence>
<keyword evidence="1" id="KW-0963">Cytoplasm</keyword>
<dbReference type="Pfam" id="PF02601">
    <property type="entry name" value="Exonuc_VII_L"/>
    <property type="match status" value="1"/>
</dbReference>
<gene>
    <name evidence="7" type="ORF">G8759_26300</name>
</gene>
<protein>
    <submittedName>
        <fullName evidence="7">Exodeoxyribonuclease VII large subunit</fullName>
    </submittedName>
</protein>
<dbReference type="RefSeq" id="WP_167215039.1">
    <property type="nucleotide sequence ID" value="NZ_CP050063.1"/>
</dbReference>
<evidence type="ECO:0000256" key="2">
    <source>
        <dbReference type="ARBA" id="ARBA00022722"/>
    </source>
</evidence>
<dbReference type="AlphaFoldDB" id="A0A6G9ATU1"/>
<sequence>MNPIRLSDLAFTLEAVIDDAFGQKAVWVIAETSDIKNYPDRGYCFLTLVERDTSGTSAGRETLAKLDACIWRRNYHTINDFESATGVAFARNIQLLLLVSVGFSPVYGLRLEILKIDPSYTLGNLERERQAVLDALVKNHPDLVWLEAGQYITANQLLPRPAVMQRIALIAAPGSDGWRDFRHELAQNPFGYDFGVDEYLTQVQGKGAEKAICDQLERIRTSNIDYDSVVIVRGGGSQLDFGSFDTYLMGQTVAGFGIPILAGIGHERNVSITDLLCHESVKTPTKAAAFLIEHNRQFEESCLLLRERLALVAREALQTSREQLDAETERLRFVMHNFFRDCHTDLTEKAVTIRHLDPSNVLRRGYALVLRNGHILTKSTGIQSGETLQIQMNDGSINVVSKQSSVLSEH</sequence>
<dbReference type="GO" id="GO:0008855">
    <property type="term" value="F:exodeoxyribonuclease VII activity"/>
    <property type="evidence" value="ECO:0007669"/>
    <property type="project" value="InterPro"/>
</dbReference>
<dbReference type="InterPro" id="IPR020579">
    <property type="entry name" value="Exonuc_VII_lsu_C"/>
</dbReference>